<accession>A0ABV1W4V0</accession>
<dbReference type="PRINTS" id="PR00455">
    <property type="entry name" value="HTHTETR"/>
</dbReference>
<evidence type="ECO:0000313" key="7">
    <source>
        <dbReference type="Proteomes" id="UP001458415"/>
    </source>
</evidence>
<organism evidence="6 7">
    <name type="scientific">Streptomyces carpinensis</name>
    <dbReference type="NCBI Taxonomy" id="66369"/>
    <lineage>
        <taxon>Bacteria</taxon>
        <taxon>Bacillati</taxon>
        <taxon>Actinomycetota</taxon>
        <taxon>Actinomycetes</taxon>
        <taxon>Kitasatosporales</taxon>
        <taxon>Streptomycetaceae</taxon>
        <taxon>Streptomyces</taxon>
    </lineage>
</organism>
<dbReference type="PANTHER" id="PTHR30055">
    <property type="entry name" value="HTH-TYPE TRANSCRIPTIONAL REGULATOR RUTR"/>
    <property type="match status" value="1"/>
</dbReference>
<dbReference type="Proteomes" id="UP001458415">
    <property type="component" value="Unassembled WGS sequence"/>
</dbReference>
<dbReference type="PANTHER" id="PTHR30055:SF234">
    <property type="entry name" value="HTH-TYPE TRANSCRIPTIONAL REGULATOR BETI"/>
    <property type="match status" value="1"/>
</dbReference>
<feature type="domain" description="HTH tetR-type" evidence="5">
    <location>
        <begin position="16"/>
        <end position="76"/>
    </location>
</feature>
<evidence type="ECO:0000256" key="3">
    <source>
        <dbReference type="ARBA" id="ARBA00023163"/>
    </source>
</evidence>
<dbReference type="SUPFAM" id="SSF46689">
    <property type="entry name" value="Homeodomain-like"/>
    <property type="match status" value="1"/>
</dbReference>
<feature type="DNA-binding region" description="H-T-H motif" evidence="4">
    <location>
        <begin position="39"/>
        <end position="58"/>
    </location>
</feature>
<keyword evidence="2 4" id="KW-0238">DNA-binding</keyword>
<proteinExistence type="predicted"/>
<dbReference type="PROSITE" id="PS50977">
    <property type="entry name" value="HTH_TETR_2"/>
    <property type="match status" value="1"/>
</dbReference>
<sequence length="199" mass="21830">MTERNRAAARRWTRSVETRSAILAAAREVFLEHGYTEANVSDVVEKSGCSVGSIYHHFGGKTELYGALCAEYQDTLHAASTKSVHAARAAGERDPIQLFIAGARGYLEQAWIDQDLARLVLSGDHPPGHDAWQRERSRAWVRENGLLLRAPEEPAARVLVTALTSIVGDGARLVSEIDSRREASEVIDATLELVRKVAS</sequence>
<evidence type="ECO:0000313" key="6">
    <source>
        <dbReference type="EMBL" id="MER6979217.1"/>
    </source>
</evidence>
<reference evidence="6 7" key="1">
    <citation type="submission" date="2024-06" db="EMBL/GenBank/DDBJ databases">
        <title>The Natural Products Discovery Center: Release of the First 8490 Sequenced Strains for Exploring Actinobacteria Biosynthetic Diversity.</title>
        <authorList>
            <person name="Kalkreuter E."/>
            <person name="Kautsar S.A."/>
            <person name="Yang D."/>
            <person name="Bader C.D."/>
            <person name="Teijaro C.N."/>
            <person name="Fluegel L."/>
            <person name="Davis C.M."/>
            <person name="Simpson J.R."/>
            <person name="Lauterbach L."/>
            <person name="Steele A.D."/>
            <person name="Gui C."/>
            <person name="Meng S."/>
            <person name="Li G."/>
            <person name="Viehrig K."/>
            <person name="Ye F."/>
            <person name="Su P."/>
            <person name="Kiefer A.F."/>
            <person name="Nichols A."/>
            <person name="Cepeda A.J."/>
            <person name="Yan W."/>
            <person name="Fan B."/>
            <person name="Jiang Y."/>
            <person name="Adhikari A."/>
            <person name="Zheng C.-J."/>
            <person name="Schuster L."/>
            <person name="Cowan T.M."/>
            <person name="Smanski M.J."/>
            <person name="Chevrette M.G."/>
            <person name="De Carvalho L.P.S."/>
            <person name="Shen B."/>
        </authorList>
    </citation>
    <scope>NUCLEOTIDE SEQUENCE [LARGE SCALE GENOMIC DNA]</scope>
    <source>
        <strain evidence="6 7">NPDC000634</strain>
    </source>
</reference>
<dbReference type="RefSeq" id="WP_086727780.1">
    <property type="nucleotide sequence ID" value="NZ_MUBM01000203.1"/>
</dbReference>
<comment type="caution">
    <text evidence="6">The sequence shown here is derived from an EMBL/GenBank/DDBJ whole genome shotgun (WGS) entry which is preliminary data.</text>
</comment>
<dbReference type="EMBL" id="JBEPCU010000336">
    <property type="protein sequence ID" value="MER6979217.1"/>
    <property type="molecule type" value="Genomic_DNA"/>
</dbReference>
<dbReference type="InterPro" id="IPR001647">
    <property type="entry name" value="HTH_TetR"/>
</dbReference>
<gene>
    <name evidence="6" type="ORF">ABT317_20050</name>
</gene>
<protein>
    <submittedName>
        <fullName evidence="6">TetR/AcrR family transcriptional regulator</fullName>
    </submittedName>
</protein>
<name>A0ABV1W4V0_9ACTN</name>
<keyword evidence="7" id="KW-1185">Reference proteome</keyword>
<dbReference type="Gene3D" id="1.10.357.10">
    <property type="entry name" value="Tetracycline Repressor, domain 2"/>
    <property type="match status" value="1"/>
</dbReference>
<keyword evidence="1" id="KW-0805">Transcription regulation</keyword>
<dbReference type="InterPro" id="IPR009057">
    <property type="entry name" value="Homeodomain-like_sf"/>
</dbReference>
<evidence type="ECO:0000256" key="1">
    <source>
        <dbReference type="ARBA" id="ARBA00023015"/>
    </source>
</evidence>
<keyword evidence="3" id="KW-0804">Transcription</keyword>
<dbReference type="InterPro" id="IPR050109">
    <property type="entry name" value="HTH-type_TetR-like_transc_reg"/>
</dbReference>
<evidence type="ECO:0000259" key="5">
    <source>
        <dbReference type="PROSITE" id="PS50977"/>
    </source>
</evidence>
<evidence type="ECO:0000256" key="2">
    <source>
        <dbReference type="ARBA" id="ARBA00023125"/>
    </source>
</evidence>
<dbReference type="Pfam" id="PF00440">
    <property type="entry name" value="TetR_N"/>
    <property type="match status" value="1"/>
</dbReference>
<evidence type="ECO:0000256" key="4">
    <source>
        <dbReference type="PROSITE-ProRule" id="PRU00335"/>
    </source>
</evidence>